<dbReference type="InterPro" id="IPR027417">
    <property type="entry name" value="P-loop_NTPase"/>
</dbReference>
<feature type="compositionally biased region" description="Gly residues" evidence="5">
    <location>
        <begin position="347"/>
        <end position="390"/>
    </location>
</feature>
<feature type="compositionally biased region" description="Acidic residues" evidence="5">
    <location>
        <begin position="332"/>
        <end position="346"/>
    </location>
</feature>
<accession>A0ABV6W191</accession>
<dbReference type="Gene3D" id="3.40.50.410">
    <property type="entry name" value="von Willebrand factor, type A domain"/>
    <property type="match status" value="1"/>
</dbReference>
<dbReference type="Gene3D" id="3.40.50.300">
    <property type="entry name" value="P-loop containing nucleotide triphosphate hydrolases"/>
    <property type="match status" value="1"/>
</dbReference>
<evidence type="ECO:0000256" key="4">
    <source>
        <dbReference type="ARBA" id="ARBA00030759"/>
    </source>
</evidence>
<comment type="caution">
    <text evidence="7">The sequence shown here is derived from an EMBL/GenBank/DDBJ whole genome shotgun (WGS) entry which is preliminary data.</text>
</comment>
<dbReference type="Pfam" id="PF17863">
    <property type="entry name" value="AAA_lid_2"/>
    <property type="match status" value="1"/>
</dbReference>
<evidence type="ECO:0000259" key="6">
    <source>
        <dbReference type="PROSITE" id="PS50234"/>
    </source>
</evidence>
<gene>
    <name evidence="7" type="ORF">ACEZDE_24460</name>
</gene>
<keyword evidence="3" id="KW-0067">ATP-binding</keyword>
<dbReference type="RefSeq" id="WP_380539659.1">
    <property type="nucleotide sequence ID" value="NZ_JBHFAB010000020.1"/>
</dbReference>
<dbReference type="Pfam" id="PF13519">
    <property type="entry name" value="VWA_2"/>
    <property type="match status" value="1"/>
</dbReference>
<dbReference type="InterPro" id="IPR036465">
    <property type="entry name" value="vWFA_dom_sf"/>
</dbReference>
<dbReference type="InterPro" id="IPR052989">
    <property type="entry name" value="Mg-chelatase_DI-like"/>
</dbReference>
<feature type="region of interest" description="Disordered" evidence="5">
    <location>
        <begin position="332"/>
        <end position="453"/>
    </location>
</feature>
<dbReference type="Gene3D" id="1.10.8.80">
    <property type="entry name" value="Magnesium chelatase subunit I, C-Terminal domain"/>
    <property type="match status" value="1"/>
</dbReference>
<protein>
    <recommendedName>
        <fullName evidence="4">Mg-protoporphyrin IX chelatase</fullName>
    </recommendedName>
</protein>
<evidence type="ECO:0000313" key="7">
    <source>
        <dbReference type="EMBL" id="MFC1419765.1"/>
    </source>
</evidence>
<proteinExistence type="inferred from homology"/>
<dbReference type="EMBL" id="JBHFAB010000020">
    <property type="protein sequence ID" value="MFC1419765.1"/>
    <property type="molecule type" value="Genomic_DNA"/>
</dbReference>
<dbReference type="PANTHER" id="PTHR35023:SF1">
    <property type="entry name" value="MG-PROTOPORPHYRIN IX CHELATASE"/>
    <property type="match status" value="1"/>
</dbReference>
<dbReference type="CDD" id="cd00009">
    <property type="entry name" value="AAA"/>
    <property type="match status" value="1"/>
</dbReference>
<comment type="similarity">
    <text evidence="1">Belongs to the Mg-chelatase subunits D/I family.</text>
</comment>
<dbReference type="SUPFAM" id="SSF53300">
    <property type="entry name" value="vWA-like"/>
    <property type="match status" value="1"/>
</dbReference>
<dbReference type="SMART" id="SM00382">
    <property type="entry name" value="AAA"/>
    <property type="match status" value="1"/>
</dbReference>
<evidence type="ECO:0000256" key="2">
    <source>
        <dbReference type="ARBA" id="ARBA00022741"/>
    </source>
</evidence>
<dbReference type="SUPFAM" id="SSF52540">
    <property type="entry name" value="P-loop containing nucleoside triphosphate hydrolases"/>
    <property type="match status" value="1"/>
</dbReference>
<dbReference type="PROSITE" id="PS50234">
    <property type="entry name" value="VWFA"/>
    <property type="match status" value="1"/>
</dbReference>
<dbReference type="InterPro" id="IPR041702">
    <property type="entry name" value="BchD/ChlD_VWA"/>
</dbReference>
<dbReference type="InterPro" id="IPR041628">
    <property type="entry name" value="ChlI/MoxR_AAA_lid"/>
</dbReference>
<dbReference type="Pfam" id="PF01078">
    <property type="entry name" value="Mg_chelatase"/>
    <property type="match status" value="1"/>
</dbReference>
<evidence type="ECO:0000256" key="1">
    <source>
        <dbReference type="ARBA" id="ARBA00005799"/>
    </source>
</evidence>
<reference evidence="7 8" key="1">
    <citation type="submission" date="2024-09" db="EMBL/GenBank/DDBJ databases">
        <authorList>
            <person name="Lee S.D."/>
        </authorList>
    </citation>
    <scope>NUCLEOTIDE SEQUENCE [LARGE SCALE GENOMIC DNA]</scope>
    <source>
        <strain evidence="7 8">N8-3</strain>
    </source>
</reference>
<feature type="domain" description="VWFA" evidence="6">
    <location>
        <begin position="505"/>
        <end position="641"/>
    </location>
</feature>
<dbReference type="InterPro" id="IPR012804">
    <property type="entry name" value="Cob_chelat_sub_put"/>
</dbReference>
<name>A0ABV6W191_9ACTN</name>
<keyword evidence="8" id="KW-1185">Reference proteome</keyword>
<dbReference type="InterPro" id="IPR000523">
    <property type="entry name" value="Mg_chelatse_chII-like_cat_dom"/>
</dbReference>
<dbReference type="Proteomes" id="UP001592531">
    <property type="component" value="Unassembled WGS sequence"/>
</dbReference>
<dbReference type="SMART" id="SM00327">
    <property type="entry name" value="VWA"/>
    <property type="match status" value="1"/>
</dbReference>
<keyword evidence="2" id="KW-0547">Nucleotide-binding</keyword>
<dbReference type="NCBIfam" id="TIGR02442">
    <property type="entry name" value="Cob-chelat-sub"/>
    <property type="match status" value="1"/>
</dbReference>
<organism evidence="7 8">
    <name type="scientific">Streptacidiphilus cavernicola</name>
    <dbReference type="NCBI Taxonomy" id="3342716"/>
    <lineage>
        <taxon>Bacteria</taxon>
        <taxon>Bacillati</taxon>
        <taxon>Actinomycetota</taxon>
        <taxon>Actinomycetes</taxon>
        <taxon>Kitasatosporales</taxon>
        <taxon>Streptomycetaceae</taxon>
        <taxon>Streptacidiphilus</taxon>
    </lineage>
</organism>
<sequence length="687" mass="71812">MSARYPFTAVVGMDDLRLALLLNAVSPQVGGVLVRGEKGTAKSTMVRALAGLLPSIAAVGGCRFACDPAAPDPGCPDGPHDLSVVREQPTRLVELPVGVSEDRIVGSLDLERALAEGVKAYEPGLLAAAHRGVLYIDEVNLLNDHLVDLLLDAAAMGQSYVEREGVSVRHAARFLLVGTMNPEEGELRPQLLDRFGLTVEVAATREPVERAEVVRRRLAYDADPDGFAERWAQPEKELAARITTAQALLPQVGLSDSALRQITAVCASFEVDGLRADIVMARTATALAAWNGRTEVLTEDVRTAARLALPHRRRRNPFDAPGLDDEKLEDALEQSAGEDPEPDPDGPDGGGPEGGGPDGGGPEGGGPDGGGPDGPSGGGQDAPGDGGGSAEPGESADQPPSGHPRSGPVPPQPAAPAASPYRTRLLTVPGTGEGASGRRSKARTDSGGHTVRAARPTGALQRLHLAATIQAAAPHQLARGRDGRALRLRHDDFREQVREGRESNLVLFVVDASGSMAARQRMSAVKGAVLSLLMDAYQRRDKVGMITFRGAEAVLALPPTSSVEVGAARLEQLPTGGRTPLAAGLLRAHETLRLERLRDPRRRPLLVLVTDGRATGGPNALPDARRAARLLAAQGVAAVVVDCESGPVRLGLAAELAGHLGGEAVRLDALAADSMTGMIRTIQREAA</sequence>
<evidence type="ECO:0000256" key="5">
    <source>
        <dbReference type="SAM" id="MobiDB-lite"/>
    </source>
</evidence>
<dbReference type="InterPro" id="IPR003593">
    <property type="entry name" value="AAA+_ATPase"/>
</dbReference>
<dbReference type="InterPro" id="IPR002035">
    <property type="entry name" value="VWF_A"/>
</dbReference>
<dbReference type="PANTHER" id="PTHR35023">
    <property type="entry name" value="CHELATASE-RELATED"/>
    <property type="match status" value="1"/>
</dbReference>
<evidence type="ECO:0000256" key="3">
    <source>
        <dbReference type="ARBA" id="ARBA00022840"/>
    </source>
</evidence>
<dbReference type="CDD" id="cd01451">
    <property type="entry name" value="vWA_Magnesium_chelatase"/>
    <property type="match status" value="1"/>
</dbReference>
<evidence type="ECO:0000313" key="8">
    <source>
        <dbReference type="Proteomes" id="UP001592531"/>
    </source>
</evidence>